<dbReference type="Gene3D" id="2.40.160.20">
    <property type="match status" value="1"/>
</dbReference>
<dbReference type="Pfam" id="PF11578">
    <property type="entry name" value="DUF3237"/>
    <property type="match status" value="1"/>
</dbReference>
<accession>A0A346Y3G8</accession>
<evidence type="ECO:0000313" key="2">
    <source>
        <dbReference type="Proteomes" id="UP000264006"/>
    </source>
</evidence>
<dbReference type="Proteomes" id="UP000264006">
    <property type="component" value="Chromosome"/>
</dbReference>
<gene>
    <name evidence="1" type="ORF">DVS28_a4349</name>
</gene>
<keyword evidence="2" id="KW-1185">Reference proteome</keyword>
<sequence>MAERHPDRDGERLLVPVTGGELSTASWRAVVLGGVDRALRRPDGSMRLDVTLELRGDDAAAMTLRYHGIRVGDPAALRALEDGAPVSTGAYTLHVAGVLEHAGAPDLDARVVVGTGTRPPGGPVYDLHLLDRHVRPAGR</sequence>
<organism evidence="1 2">
    <name type="scientific">Euzebya pacifica</name>
    <dbReference type="NCBI Taxonomy" id="1608957"/>
    <lineage>
        <taxon>Bacteria</taxon>
        <taxon>Bacillati</taxon>
        <taxon>Actinomycetota</taxon>
        <taxon>Nitriliruptoria</taxon>
        <taxon>Euzebyales</taxon>
    </lineage>
</organism>
<reference evidence="1 2" key="1">
    <citation type="submission" date="2018-09" db="EMBL/GenBank/DDBJ databases">
        <title>Complete genome sequence of Euzebya sp. DY32-46 isolated from seawater of Pacific Ocean.</title>
        <authorList>
            <person name="Xu L."/>
            <person name="Wu Y.-H."/>
            <person name="Xu X.-W."/>
        </authorList>
    </citation>
    <scope>NUCLEOTIDE SEQUENCE [LARGE SCALE GENOMIC DNA]</scope>
    <source>
        <strain evidence="1 2">DY32-46</strain>
    </source>
</reference>
<dbReference type="AlphaFoldDB" id="A0A346Y3G8"/>
<protein>
    <submittedName>
        <fullName evidence="1">Uncharacterized protein</fullName>
    </submittedName>
</protein>
<name>A0A346Y3G8_9ACTN</name>
<proteinExistence type="predicted"/>
<dbReference type="EMBL" id="CP031165">
    <property type="protein sequence ID" value="AXV09015.1"/>
    <property type="molecule type" value="Genomic_DNA"/>
</dbReference>
<dbReference type="KEGG" id="euz:DVS28_a4349"/>
<evidence type="ECO:0000313" key="1">
    <source>
        <dbReference type="EMBL" id="AXV09015.1"/>
    </source>
</evidence>